<evidence type="ECO:0008006" key="4">
    <source>
        <dbReference type="Google" id="ProtNLM"/>
    </source>
</evidence>
<protein>
    <recommendedName>
        <fullName evidence="4">Ecp2 effector protein domain-containing protein</fullName>
    </recommendedName>
</protein>
<reference evidence="2" key="1">
    <citation type="journal article" date="2023" name="Mol. Phylogenet. Evol.">
        <title>Genome-scale phylogeny and comparative genomics of the fungal order Sordariales.</title>
        <authorList>
            <person name="Hensen N."/>
            <person name="Bonometti L."/>
            <person name="Westerberg I."/>
            <person name="Brannstrom I.O."/>
            <person name="Guillou S."/>
            <person name="Cros-Aarteil S."/>
            <person name="Calhoun S."/>
            <person name="Haridas S."/>
            <person name="Kuo A."/>
            <person name="Mondo S."/>
            <person name="Pangilinan J."/>
            <person name="Riley R."/>
            <person name="LaButti K."/>
            <person name="Andreopoulos B."/>
            <person name="Lipzen A."/>
            <person name="Chen C."/>
            <person name="Yan M."/>
            <person name="Daum C."/>
            <person name="Ng V."/>
            <person name="Clum A."/>
            <person name="Steindorff A."/>
            <person name="Ohm R.A."/>
            <person name="Martin F."/>
            <person name="Silar P."/>
            <person name="Natvig D.O."/>
            <person name="Lalanne C."/>
            <person name="Gautier V."/>
            <person name="Ament-Velasquez S.L."/>
            <person name="Kruys A."/>
            <person name="Hutchinson M.I."/>
            <person name="Powell A.J."/>
            <person name="Barry K."/>
            <person name="Miller A.N."/>
            <person name="Grigoriev I.V."/>
            <person name="Debuchy R."/>
            <person name="Gladieux P."/>
            <person name="Hiltunen Thoren M."/>
            <person name="Johannesson H."/>
        </authorList>
    </citation>
    <scope>NUCLEOTIDE SEQUENCE</scope>
    <source>
        <strain evidence="2">CBS 232.78</strain>
    </source>
</reference>
<proteinExistence type="predicted"/>
<keyword evidence="1" id="KW-0732">Signal</keyword>
<keyword evidence="3" id="KW-1185">Reference proteome</keyword>
<evidence type="ECO:0000313" key="2">
    <source>
        <dbReference type="EMBL" id="KAK3386706.1"/>
    </source>
</evidence>
<dbReference type="Proteomes" id="UP001285441">
    <property type="component" value="Unassembled WGS sequence"/>
</dbReference>
<accession>A0AAE0U0U6</accession>
<evidence type="ECO:0000256" key="1">
    <source>
        <dbReference type="SAM" id="SignalP"/>
    </source>
</evidence>
<organism evidence="2 3">
    <name type="scientific">Podospora didyma</name>
    <dbReference type="NCBI Taxonomy" id="330526"/>
    <lineage>
        <taxon>Eukaryota</taxon>
        <taxon>Fungi</taxon>
        <taxon>Dikarya</taxon>
        <taxon>Ascomycota</taxon>
        <taxon>Pezizomycotina</taxon>
        <taxon>Sordariomycetes</taxon>
        <taxon>Sordariomycetidae</taxon>
        <taxon>Sordariales</taxon>
        <taxon>Podosporaceae</taxon>
        <taxon>Podospora</taxon>
    </lineage>
</organism>
<comment type="caution">
    <text evidence="2">The sequence shown here is derived from an EMBL/GenBank/DDBJ whole genome shotgun (WGS) entry which is preliminary data.</text>
</comment>
<dbReference type="AlphaFoldDB" id="A0AAE0U0U6"/>
<feature type="chain" id="PRO_5042106333" description="Ecp2 effector protein domain-containing protein" evidence="1">
    <location>
        <begin position="19"/>
        <end position="220"/>
    </location>
</feature>
<sequence>MKTNTLLLVSILAAGVLSTPVLQARAPIPGYNVQDFSWDVETTPGGPTVVLNGTVEQVHKQLLKINPDYETHFNITNKRRHPEALAASHGSSSFTKRAPYTLCDNFRKANADYIWGGIMHLRTVPGQPKNGPGPSNCGRVSCDWGSEIWWCNDNTTPKELPGFNTIADAATVAEYDCKPKQQLGHSYIDDHYSAQRFHDDKWNVVIRGDKDVYCGFKDHM</sequence>
<reference evidence="2" key="2">
    <citation type="submission" date="2023-06" db="EMBL/GenBank/DDBJ databases">
        <authorList>
            <consortium name="Lawrence Berkeley National Laboratory"/>
            <person name="Haridas S."/>
            <person name="Hensen N."/>
            <person name="Bonometti L."/>
            <person name="Westerberg I."/>
            <person name="Brannstrom I.O."/>
            <person name="Guillou S."/>
            <person name="Cros-Aarteil S."/>
            <person name="Calhoun S."/>
            <person name="Kuo A."/>
            <person name="Mondo S."/>
            <person name="Pangilinan J."/>
            <person name="Riley R."/>
            <person name="LaButti K."/>
            <person name="Andreopoulos B."/>
            <person name="Lipzen A."/>
            <person name="Chen C."/>
            <person name="Yanf M."/>
            <person name="Daum C."/>
            <person name="Ng V."/>
            <person name="Clum A."/>
            <person name="Steindorff A."/>
            <person name="Ohm R."/>
            <person name="Martin F."/>
            <person name="Silar P."/>
            <person name="Natvig D."/>
            <person name="Lalanne C."/>
            <person name="Gautier V."/>
            <person name="Ament-velasquez S.L."/>
            <person name="Kruys A."/>
            <person name="Hutchinson M.I."/>
            <person name="Powell A.J."/>
            <person name="Barry K."/>
            <person name="Miller A.N."/>
            <person name="Grigoriev I.V."/>
            <person name="Debuchy R."/>
            <person name="Gladieux P."/>
            <person name="Thoren M.H."/>
            <person name="Johannesson H."/>
        </authorList>
    </citation>
    <scope>NUCLEOTIDE SEQUENCE</scope>
    <source>
        <strain evidence="2">CBS 232.78</strain>
    </source>
</reference>
<feature type="signal peptide" evidence="1">
    <location>
        <begin position="1"/>
        <end position="18"/>
    </location>
</feature>
<name>A0AAE0U0U6_9PEZI</name>
<dbReference type="EMBL" id="JAULSW010000003">
    <property type="protein sequence ID" value="KAK3386706.1"/>
    <property type="molecule type" value="Genomic_DNA"/>
</dbReference>
<dbReference type="PANTHER" id="PTHR35605:SF1">
    <property type="entry name" value="ECP2 EFFECTOR PROTEIN DOMAIN-CONTAINING PROTEIN-RELATED"/>
    <property type="match status" value="1"/>
</dbReference>
<gene>
    <name evidence="2" type="ORF">B0H63DRAFT_447620</name>
</gene>
<dbReference type="PANTHER" id="PTHR35605">
    <property type="entry name" value="ECP2 EFFECTOR PROTEIN DOMAIN-CONTAINING PROTEIN-RELATED"/>
    <property type="match status" value="1"/>
</dbReference>
<evidence type="ECO:0000313" key="3">
    <source>
        <dbReference type="Proteomes" id="UP001285441"/>
    </source>
</evidence>